<dbReference type="CDD" id="cd12460">
    <property type="entry name" value="RRM2_CID8_like"/>
    <property type="match status" value="1"/>
</dbReference>
<proteinExistence type="predicted"/>
<feature type="region of interest" description="Disordered" evidence="2">
    <location>
        <begin position="13"/>
        <end position="63"/>
    </location>
</feature>
<feature type="domain" description="RRM" evidence="3">
    <location>
        <begin position="257"/>
        <end position="333"/>
    </location>
</feature>
<dbReference type="AlphaFoldDB" id="A0AAX4PBF3"/>
<dbReference type="SMART" id="SM00360">
    <property type="entry name" value="RRM"/>
    <property type="match status" value="2"/>
</dbReference>
<protein>
    <submittedName>
        <fullName evidence="4">Polyadenylate-binding protein-interacting protein</fullName>
    </submittedName>
</protein>
<gene>
    <name evidence="4" type="ORF">HKI87_07g46240</name>
</gene>
<feature type="compositionally biased region" description="Basic and acidic residues" evidence="2">
    <location>
        <begin position="335"/>
        <end position="344"/>
    </location>
</feature>
<dbReference type="EMBL" id="CP151507">
    <property type="protein sequence ID" value="WZN63079.1"/>
    <property type="molecule type" value="Genomic_DNA"/>
</dbReference>
<dbReference type="PANTHER" id="PTHR32343:SF22">
    <property type="entry name" value="LD29830P"/>
    <property type="match status" value="1"/>
</dbReference>
<dbReference type="Pfam" id="PF00076">
    <property type="entry name" value="RRM_1"/>
    <property type="match status" value="2"/>
</dbReference>
<evidence type="ECO:0000259" key="3">
    <source>
        <dbReference type="PROSITE" id="PS50102"/>
    </source>
</evidence>
<name>A0AAX4PBF3_9CHLO</name>
<dbReference type="PROSITE" id="PS50102">
    <property type="entry name" value="RRM"/>
    <property type="match status" value="2"/>
</dbReference>
<dbReference type="PANTHER" id="PTHR32343">
    <property type="entry name" value="SERINE/ARGININE-RICH SPLICING FACTOR"/>
    <property type="match status" value="1"/>
</dbReference>
<reference evidence="4 5" key="1">
    <citation type="submission" date="2024-03" db="EMBL/GenBank/DDBJ databases">
        <title>Complete genome sequence of the green alga Chloropicon roscoffensis RCC1871.</title>
        <authorList>
            <person name="Lemieux C."/>
            <person name="Pombert J.-F."/>
            <person name="Otis C."/>
            <person name="Turmel M."/>
        </authorList>
    </citation>
    <scope>NUCLEOTIDE SEQUENCE [LARGE SCALE GENOMIC DNA]</scope>
    <source>
        <strain evidence="4 5">RCC1871</strain>
    </source>
</reference>
<feature type="domain" description="RRM" evidence="3">
    <location>
        <begin position="160"/>
        <end position="235"/>
    </location>
</feature>
<accession>A0AAX4PBF3</accession>
<evidence type="ECO:0000256" key="2">
    <source>
        <dbReference type="SAM" id="MobiDB-lite"/>
    </source>
</evidence>
<feature type="region of interest" description="Disordered" evidence="2">
    <location>
        <begin position="98"/>
        <end position="155"/>
    </location>
</feature>
<keyword evidence="5" id="KW-1185">Reference proteome</keyword>
<dbReference type="InterPro" id="IPR034825">
    <property type="entry name" value="CID8-like_RRM2"/>
</dbReference>
<organism evidence="4 5">
    <name type="scientific">Chloropicon roscoffensis</name>
    <dbReference type="NCBI Taxonomy" id="1461544"/>
    <lineage>
        <taxon>Eukaryota</taxon>
        <taxon>Viridiplantae</taxon>
        <taxon>Chlorophyta</taxon>
        <taxon>Chloropicophyceae</taxon>
        <taxon>Chloropicales</taxon>
        <taxon>Chloropicaceae</taxon>
        <taxon>Chloropicon</taxon>
    </lineage>
</organism>
<evidence type="ECO:0000313" key="5">
    <source>
        <dbReference type="Proteomes" id="UP001472866"/>
    </source>
</evidence>
<dbReference type="GO" id="GO:0003723">
    <property type="term" value="F:RNA binding"/>
    <property type="evidence" value="ECO:0007669"/>
    <property type="project" value="UniProtKB-UniRule"/>
</dbReference>
<evidence type="ECO:0000313" key="4">
    <source>
        <dbReference type="EMBL" id="WZN63079.1"/>
    </source>
</evidence>
<feature type="region of interest" description="Disordered" evidence="2">
    <location>
        <begin position="331"/>
        <end position="388"/>
    </location>
</feature>
<feature type="compositionally biased region" description="Low complexity" evidence="2">
    <location>
        <begin position="98"/>
        <end position="107"/>
    </location>
</feature>
<dbReference type="InterPro" id="IPR012677">
    <property type="entry name" value="Nucleotide-bd_a/b_plait_sf"/>
</dbReference>
<feature type="compositionally biased region" description="Low complexity" evidence="2">
    <location>
        <begin position="355"/>
        <end position="388"/>
    </location>
</feature>
<dbReference type="FunFam" id="3.30.70.330:FF:000665">
    <property type="entry name" value="Polyadenylate-binding protein-interacting protein 10"/>
    <property type="match status" value="1"/>
</dbReference>
<keyword evidence="1" id="KW-0694">RNA-binding</keyword>
<dbReference type="Gene3D" id="3.30.70.330">
    <property type="match status" value="2"/>
</dbReference>
<dbReference type="Proteomes" id="UP001472866">
    <property type="component" value="Chromosome 07"/>
</dbReference>
<dbReference type="InterPro" id="IPR000504">
    <property type="entry name" value="RRM_dom"/>
</dbReference>
<dbReference type="InterPro" id="IPR035979">
    <property type="entry name" value="RBD_domain_sf"/>
</dbReference>
<dbReference type="SUPFAM" id="SSF54928">
    <property type="entry name" value="RNA-binding domain, RBD"/>
    <property type="match status" value="2"/>
</dbReference>
<sequence length="388" mass="40129">MVLDHAWTSVVKASATGNGGNGGAAVAKASDDDDSAGAGAGGGERGEHPTTAPSKKPAAWTGNGASVFKPPVVVGEQQAGGLGLNPLAKEFVPVRPARAAGGANAGPHHQRPRGRRSNGQGGRGGRGRRGGHKAGGARDARDGNGGPAAPHRANEDSIRRTVYICDVDQQVTEAQLATVFLDSGPIVDCRVCGDPNSAMRFAFIEFDDEESARRALVKNGVVLGAHPLRVLPSRTAIVPVNGQYLPQSYEEREQCSRTVYAANIDKKVDRTDVRAFFETLCGRVSKLRLLGDYQHATRIAFIEFYKAESAIAALNCSGALLGSLPIRVSPSKTPVRPDPRHQQVEEPAGASQGREGAPSQSEGSEGSGGEEAAAAAAPPSGAGDVNAA</sequence>
<evidence type="ECO:0000256" key="1">
    <source>
        <dbReference type="PROSITE-ProRule" id="PRU00176"/>
    </source>
</evidence>